<dbReference type="RefSeq" id="WP_068770637.1">
    <property type="nucleotide sequence ID" value="NZ_CP109796.1"/>
</dbReference>
<reference evidence="2 3" key="1">
    <citation type="submission" date="2016-01" db="EMBL/GenBank/DDBJ databases">
        <title>High potential of lignocellulose degradation of a new Verrucomicrobia species.</title>
        <authorList>
            <person name="Wang Y."/>
            <person name="Shi Y."/>
            <person name="Qiu Z."/>
            <person name="Liu S."/>
            <person name="Yang H."/>
        </authorList>
    </citation>
    <scope>NUCLEOTIDE SEQUENCE [LARGE SCALE GENOMIC DNA]</scope>
    <source>
        <strain evidence="2 3">TSB47</strain>
    </source>
</reference>
<comment type="caution">
    <text evidence="2">The sequence shown here is derived from an EMBL/GenBank/DDBJ whole genome shotgun (WGS) entry which is preliminary data.</text>
</comment>
<proteinExistence type="predicted"/>
<keyword evidence="3" id="KW-1185">Reference proteome</keyword>
<sequence length="129" mass="13751">MKFLHLFVILAAALFLAGCGKKDTAGSSGSSNASAAAGGASATFNGQSFQSLRVAAYLRNFDQYSKDYVAALNDNSQNAALKARSDALAKEQREVVKELKGADEIERFNSIVMGIRKRIEDATNAATQK</sequence>
<feature type="signal peptide" evidence="1">
    <location>
        <begin position="1"/>
        <end position="17"/>
    </location>
</feature>
<organism evidence="2 3">
    <name type="scientific">Termitidicoccus mucosus</name>
    <dbReference type="NCBI Taxonomy" id="1184151"/>
    <lineage>
        <taxon>Bacteria</taxon>
        <taxon>Pseudomonadati</taxon>
        <taxon>Verrucomicrobiota</taxon>
        <taxon>Opitutia</taxon>
        <taxon>Opitutales</taxon>
        <taxon>Opitutaceae</taxon>
        <taxon>Termitidicoccus</taxon>
    </lineage>
</organism>
<dbReference type="Proteomes" id="UP000078486">
    <property type="component" value="Unassembled WGS sequence"/>
</dbReference>
<protein>
    <recommendedName>
        <fullName evidence="4">DUF4398 domain-containing protein</fullName>
    </recommendedName>
</protein>
<feature type="chain" id="PRO_5008088830" description="DUF4398 domain-containing protein" evidence="1">
    <location>
        <begin position="18"/>
        <end position="129"/>
    </location>
</feature>
<keyword evidence="1" id="KW-0732">Signal</keyword>
<dbReference type="PROSITE" id="PS51257">
    <property type="entry name" value="PROKAR_LIPOPROTEIN"/>
    <property type="match status" value="1"/>
</dbReference>
<gene>
    <name evidence="2" type="ORF">AW736_13010</name>
</gene>
<name>A0A178IHN2_9BACT</name>
<dbReference type="EMBL" id="LRRQ01000092">
    <property type="protein sequence ID" value="OAM89494.1"/>
    <property type="molecule type" value="Genomic_DNA"/>
</dbReference>
<evidence type="ECO:0000313" key="3">
    <source>
        <dbReference type="Proteomes" id="UP000078486"/>
    </source>
</evidence>
<accession>A0A178IHN2</accession>
<evidence type="ECO:0008006" key="4">
    <source>
        <dbReference type="Google" id="ProtNLM"/>
    </source>
</evidence>
<evidence type="ECO:0000256" key="1">
    <source>
        <dbReference type="SAM" id="SignalP"/>
    </source>
</evidence>
<dbReference type="AlphaFoldDB" id="A0A178IHN2"/>
<evidence type="ECO:0000313" key="2">
    <source>
        <dbReference type="EMBL" id="OAM89494.1"/>
    </source>
</evidence>